<feature type="domain" description="ABM" evidence="1">
    <location>
        <begin position="2"/>
        <end position="95"/>
    </location>
</feature>
<keyword evidence="2" id="KW-0560">Oxidoreductase</keyword>
<dbReference type="InterPro" id="IPR007138">
    <property type="entry name" value="ABM_dom"/>
</dbReference>
<dbReference type="EMBL" id="CP018800">
    <property type="protein sequence ID" value="ATX82430.1"/>
    <property type="molecule type" value="Genomic_DNA"/>
</dbReference>
<name>A0A2K8L540_9PROT</name>
<dbReference type="PANTHER" id="PTHR34474">
    <property type="entry name" value="SIGNAL TRANSDUCTION PROTEIN TRAP"/>
    <property type="match status" value="1"/>
</dbReference>
<dbReference type="AlphaFoldDB" id="A0A2K8L540"/>
<evidence type="ECO:0000259" key="1">
    <source>
        <dbReference type="PROSITE" id="PS51725"/>
    </source>
</evidence>
<dbReference type="Gene3D" id="3.30.70.100">
    <property type="match status" value="1"/>
</dbReference>
<proteinExistence type="predicted"/>
<dbReference type="Proteomes" id="UP000231637">
    <property type="component" value="Chromosome"/>
</dbReference>
<dbReference type="KEGG" id="mfn:Ga0123462_1571"/>
<dbReference type="PANTHER" id="PTHR34474:SF2">
    <property type="entry name" value="SIGNAL TRANSDUCTION PROTEIN TRAP"/>
    <property type="match status" value="1"/>
</dbReference>
<protein>
    <submittedName>
        <fullName evidence="2">Heme-degrading monooxygenase HmoA</fullName>
    </submittedName>
</protein>
<sequence>MFVTMNRFTIDPEHWPAFEARFRERAGLVDGEPGFIRNAVLRPESDTTNQHVVMTMWESRSAFEAWTRSEAFRKAHEKAGQTPPAWFIAPSKLEMFESVTDSGG</sequence>
<gene>
    <name evidence="2" type="ORF">Ga0123462_1571</name>
</gene>
<dbReference type="InterPro" id="IPR050404">
    <property type="entry name" value="Heme-degrading_MO"/>
</dbReference>
<keyword evidence="2" id="KW-0503">Monooxygenase</keyword>
<dbReference type="PROSITE" id="PS51725">
    <property type="entry name" value="ABM"/>
    <property type="match status" value="1"/>
</dbReference>
<organism evidence="2 3">
    <name type="scientific">Mariprofundus ferrinatatus</name>
    <dbReference type="NCBI Taxonomy" id="1921087"/>
    <lineage>
        <taxon>Bacteria</taxon>
        <taxon>Pseudomonadati</taxon>
        <taxon>Pseudomonadota</taxon>
        <taxon>Candidatius Mariprofundia</taxon>
        <taxon>Mariprofundales</taxon>
        <taxon>Mariprofundaceae</taxon>
        <taxon>Mariprofundus</taxon>
    </lineage>
</organism>
<dbReference type="GO" id="GO:0004497">
    <property type="term" value="F:monooxygenase activity"/>
    <property type="evidence" value="ECO:0007669"/>
    <property type="project" value="UniProtKB-KW"/>
</dbReference>
<reference evidence="2 3" key="1">
    <citation type="submission" date="2016-12" db="EMBL/GenBank/DDBJ databases">
        <title>Isolation and genomic insights into novel planktonic Zetaproteobacteria from stratified waters of the Chesapeake Bay.</title>
        <authorList>
            <person name="McAllister S.M."/>
            <person name="Kato S."/>
            <person name="Chan C.S."/>
            <person name="Chiu B.K."/>
            <person name="Field E.K."/>
        </authorList>
    </citation>
    <scope>NUCLEOTIDE SEQUENCE [LARGE SCALE GENOMIC DNA]</scope>
    <source>
        <strain evidence="2 3">CP-8</strain>
    </source>
</reference>
<dbReference type="Pfam" id="PF03992">
    <property type="entry name" value="ABM"/>
    <property type="match status" value="1"/>
</dbReference>
<evidence type="ECO:0000313" key="2">
    <source>
        <dbReference type="EMBL" id="ATX82430.1"/>
    </source>
</evidence>
<dbReference type="OrthoDB" id="9798115at2"/>
<keyword evidence="3" id="KW-1185">Reference proteome</keyword>
<accession>A0A2K8L540</accession>
<evidence type="ECO:0000313" key="3">
    <source>
        <dbReference type="Proteomes" id="UP000231637"/>
    </source>
</evidence>
<dbReference type="InterPro" id="IPR011008">
    <property type="entry name" value="Dimeric_a/b-barrel"/>
</dbReference>
<dbReference type="SUPFAM" id="SSF54909">
    <property type="entry name" value="Dimeric alpha+beta barrel"/>
    <property type="match status" value="1"/>
</dbReference>
<dbReference type="RefSeq" id="WP_100265786.1">
    <property type="nucleotide sequence ID" value="NZ_CP018800.1"/>
</dbReference>